<name>A0A7V7PT31_9HYPH</name>
<proteinExistence type="predicted"/>
<evidence type="ECO:0000313" key="2">
    <source>
        <dbReference type="Proteomes" id="UP000432089"/>
    </source>
</evidence>
<evidence type="ECO:0000313" key="1">
    <source>
        <dbReference type="EMBL" id="KAB0682776.1"/>
    </source>
</evidence>
<organism evidence="1 2">
    <name type="scientific">Plantimonas leprariae</name>
    <dbReference type="NCBI Taxonomy" id="2615207"/>
    <lineage>
        <taxon>Bacteria</taxon>
        <taxon>Pseudomonadati</taxon>
        <taxon>Pseudomonadota</taxon>
        <taxon>Alphaproteobacteria</taxon>
        <taxon>Hyphomicrobiales</taxon>
        <taxon>Aurantimonadaceae</taxon>
        <taxon>Plantimonas</taxon>
    </lineage>
</organism>
<dbReference type="Gene3D" id="1.10.10.1320">
    <property type="entry name" value="Anti-sigma factor, zinc-finger domain"/>
    <property type="match status" value="1"/>
</dbReference>
<accession>A0A7V7PT31</accession>
<sequence>MRPDEEDHLLLAAYLDGELSAGETIEMERRLAADPDLRQLFERLQALSGSVRRTLAETPVPAGLEARLAERFGKVEVLSPPSRRRGTPPWLAAAACLLLGLAGGGAIGYAMSDAWRAGGGGSRTLDAVYAGHIRALAAPAPFDIASSERHVVKPWFNGRTVVAPDVPDFGAEGFPLAGGRVDVVGGEKVPTLVYRRRQHVISVTVVPRREGEGAADPAPREGSRILRWDAGDLTYFAVSDLNGAELRQFADLFRSRLAPAG</sequence>
<dbReference type="EMBL" id="VZDO01000001">
    <property type="protein sequence ID" value="KAB0682776.1"/>
    <property type="molecule type" value="Genomic_DNA"/>
</dbReference>
<dbReference type="Proteomes" id="UP000432089">
    <property type="component" value="Unassembled WGS sequence"/>
</dbReference>
<keyword evidence="2" id="KW-1185">Reference proteome</keyword>
<dbReference type="InterPro" id="IPR041916">
    <property type="entry name" value="Anti_sigma_zinc_sf"/>
</dbReference>
<reference evidence="1 2" key="1">
    <citation type="submission" date="2019-09" db="EMBL/GenBank/DDBJ databases">
        <title>YIM 132180 draft genome.</title>
        <authorList>
            <person name="Zhang K."/>
        </authorList>
    </citation>
    <scope>NUCLEOTIDE SEQUENCE [LARGE SCALE GENOMIC DNA]</scope>
    <source>
        <strain evidence="1 2">YIM 132180</strain>
    </source>
</reference>
<gene>
    <name evidence="1" type="ORF">F6X38_01460</name>
</gene>
<comment type="caution">
    <text evidence="1">The sequence shown here is derived from an EMBL/GenBank/DDBJ whole genome shotgun (WGS) entry which is preliminary data.</text>
</comment>
<protein>
    <submittedName>
        <fullName evidence="1">Anti-sigma factor</fullName>
    </submittedName>
</protein>
<dbReference type="AlphaFoldDB" id="A0A7V7PT31"/>
<dbReference type="RefSeq" id="WP_150967747.1">
    <property type="nucleotide sequence ID" value="NZ_VZDO01000001.1"/>
</dbReference>